<comment type="caution">
    <text evidence="1">The sequence shown here is derived from an EMBL/GenBank/DDBJ whole genome shotgun (WGS) entry which is preliminary data.</text>
</comment>
<evidence type="ECO:0000313" key="2">
    <source>
        <dbReference type="Proteomes" id="UP000658320"/>
    </source>
</evidence>
<reference evidence="1" key="2">
    <citation type="submission" date="2020-09" db="EMBL/GenBank/DDBJ databases">
        <authorList>
            <person name="Sun Q."/>
            <person name="Ohkuma M."/>
        </authorList>
    </citation>
    <scope>NUCLEOTIDE SEQUENCE</scope>
    <source>
        <strain evidence="1">JCM 4346</strain>
    </source>
</reference>
<dbReference type="Proteomes" id="UP000658320">
    <property type="component" value="Unassembled WGS sequence"/>
</dbReference>
<organism evidence="1 2">
    <name type="scientific">Streptomyces aurantiogriseus</name>
    <dbReference type="NCBI Taxonomy" id="66870"/>
    <lineage>
        <taxon>Bacteria</taxon>
        <taxon>Bacillati</taxon>
        <taxon>Actinomycetota</taxon>
        <taxon>Actinomycetes</taxon>
        <taxon>Kitasatosporales</taxon>
        <taxon>Streptomycetaceae</taxon>
        <taxon>Streptomyces</taxon>
    </lineage>
</organism>
<proteinExistence type="predicted"/>
<reference evidence="1" key="1">
    <citation type="journal article" date="2014" name="Int. J. Syst. Evol. Microbiol.">
        <title>Complete genome sequence of Corynebacterium casei LMG S-19264T (=DSM 44701T), isolated from a smear-ripened cheese.</title>
        <authorList>
            <consortium name="US DOE Joint Genome Institute (JGI-PGF)"/>
            <person name="Walter F."/>
            <person name="Albersmeier A."/>
            <person name="Kalinowski J."/>
            <person name="Ruckert C."/>
        </authorList>
    </citation>
    <scope>NUCLEOTIDE SEQUENCE</scope>
    <source>
        <strain evidence="1">JCM 4346</strain>
    </source>
</reference>
<evidence type="ECO:0000313" key="1">
    <source>
        <dbReference type="EMBL" id="GGR63076.1"/>
    </source>
</evidence>
<dbReference type="AlphaFoldDB" id="A0A918FP44"/>
<dbReference type="RefSeq" id="WP_189944238.1">
    <property type="nucleotide sequence ID" value="NZ_BMSX01000045.1"/>
</dbReference>
<name>A0A918FP44_9ACTN</name>
<dbReference type="EMBL" id="BMSX01000045">
    <property type="protein sequence ID" value="GGR63076.1"/>
    <property type="molecule type" value="Genomic_DNA"/>
</dbReference>
<accession>A0A918FP44</accession>
<keyword evidence="2" id="KW-1185">Reference proteome</keyword>
<sequence>MKLLTNWLRERAARWPHSTNPHLFVTQQTALDPSRPPLAKYTLRPLFLSLGIQPRQLRIDRVLDEAHETADPFTSCASSASEHRRV</sequence>
<gene>
    <name evidence="1" type="ORF">GCM10010251_94670</name>
</gene>
<protein>
    <submittedName>
        <fullName evidence="1">Uncharacterized protein</fullName>
    </submittedName>
</protein>